<dbReference type="Ensembl" id="ENSPRET00000006304.1">
    <property type="protein sequence ID" value="ENSPREP00000006218.1"/>
    <property type="gene ID" value="ENSPREG00000004236.1"/>
</dbReference>
<reference evidence="5" key="1">
    <citation type="submission" date="2013-11" db="EMBL/GenBank/DDBJ databases">
        <title>The genomic landscape of the Guanapo guppy.</title>
        <authorList>
            <person name="Kuenstner A."/>
            <person name="Dreyer C."/>
        </authorList>
    </citation>
    <scope>NUCLEOTIDE SEQUENCE</scope>
    <source>
        <strain evidence="5">Guanapo</strain>
    </source>
</reference>
<dbReference type="InterPro" id="IPR036249">
    <property type="entry name" value="Thioredoxin-like_sf"/>
</dbReference>
<dbReference type="FunFam" id="3.40.30.10:FF:000245">
    <property type="entry name" value="Thioredoxin"/>
    <property type="match status" value="1"/>
</dbReference>
<accession>A0A3P9N9J6</accession>
<reference evidence="4" key="3">
    <citation type="submission" date="2025-09" db="UniProtKB">
        <authorList>
            <consortium name="Ensembl"/>
        </authorList>
    </citation>
    <scope>IDENTIFICATION</scope>
    <source>
        <strain evidence="4">Guanapo</strain>
    </source>
</reference>
<dbReference type="OMA" id="QASASWC"/>
<protein>
    <submittedName>
        <fullName evidence="4">Thioredoxin-like</fullName>
    </submittedName>
</protein>
<dbReference type="STRING" id="8081.ENSPREP00000006218"/>
<dbReference type="SUPFAM" id="SSF52833">
    <property type="entry name" value="Thioredoxin-like"/>
    <property type="match status" value="1"/>
</dbReference>
<evidence type="ECO:0000313" key="4">
    <source>
        <dbReference type="Ensembl" id="ENSPREP00000006218.1"/>
    </source>
</evidence>
<sequence>MKIYTFKLDSAIVEAAIELSCQAFAYINILVIEADFESILKEAGNKLVVVDFTATWCGPCKQIAPEFIKLSEVPENKEVVFLKVDVDEAEDVSSQCKISCMPTFQFYKNGAKVFEFSGANLATLKSKLEELR</sequence>
<dbReference type="Proteomes" id="UP000242638">
    <property type="component" value="Unassembled WGS sequence"/>
</dbReference>
<keyword evidence="5" id="KW-1185">Reference proteome</keyword>
<organism evidence="4 5">
    <name type="scientific">Poecilia reticulata</name>
    <name type="common">Guppy</name>
    <name type="synonym">Acanthophacelus reticulatus</name>
    <dbReference type="NCBI Taxonomy" id="8081"/>
    <lineage>
        <taxon>Eukaryota</taxon>
        <taxon>Metazoa</taxon>
        <taxon>Chordata</taxon>
        <taxon>Craniata</taxon>
        <taxon>Vertebrata</taxon>
        <taxon>Euteleostomi</taxon>
        <taxon>Actinopterygii</taxon>
        <taxon>Neopterygii</taxon>
        <taxon>Teleostei</taxon>
        <taxon>Neoteleostei</taxon>
        <taxon>Acanthomorphata</taxon>
        <taxon>Ovalentaria</taxon>
        <taxon>Atherinomorphae</taxon>
        <taxon>Cyprinodontiformes</taxon>
        <taxon>Poeciliidae</taxon>
        <taxon>Poeciliinae</taxon>
        <taxon>Poecilia</taxon>
    </lineage>
</organism>
<dbReference type="PRINTS" id="PR00421">
    <property type="entry name" value="THIOREDOXIN"/>
</dbReference>
<name>A0A3P9N9J6_POERE</name>
<keyword evidence="2" id="KW-0676">Redox-active center</keyword>
<dbReference type="PROSITE" id="PS00194">
    <property type="entry name" value="THIOREDOXIN_1"/>
    <property type="match status" value="1"/>
</dbReference>
<dbReference type="Pfam" id="PF00085">
    <property type="entry name" value="Thioredoxin"/>
    <property type="match status" value="1"/>
</dbReference>
<evidence type="ECO:0000259" key="3">
    <source>
        <dbReference type="PROSITE" id="PS51352"/>
    </source>
</evidence>
<evidence type="ECO:0000256" key="2">
    <source>
        <dbReference type="ARBA" id="ARBA00023284"/>
    </source>
</evidence>
<reference evidence="4" key="2">
    <citation type="submission" date="2025-08" db="UniProtKB">
        <authorList>
            <consortium name="Ensembl"/>
        </authorList>
    </citation>
    <scope>IDENTIFICATION</scope>
    <source>
        <strain evidence="4">Guanapo</strain>
    </source>
</reference>
<evidence type="ECO:0000313" key="5">
    <source>
        <dbReference type="Proteomes" id="UP000242638"/>
    </source>
</evidence>
<dbReference type="InterPro" id="IPR017937">
    <property type="entry name" value="Thioredoxin_CS"/>
</dbReference>
<dbReference type="GeneTree" id="ENSGT00940000163988"/>
<evidence type="ECO:0000256" key="1">
    <source>
        <dbReference type="ARBA" id="ARBA00023157"/>
    </source>
</evidence>
<dbReference type="Gene3D" id="3.40.30.10">
    <property type="entry name" value="Glutaredoxin"/>
    <property type="match status" value="1"/>
</dbReference>
<dbReference type="PANTHER" id="PTHR46115">
    <property type="entry name" value="THIOREDOXIN-LIKE PROTEIN 1"/>
    <property type="match status" value="1"/>
</dbReference>
<dbReference type="CDD" id="cd02947">
    <property type="entry name" value="TRX_family"/>
    <property type="match status" value="1"/>
</dbReference>
<dbReference type="AlphaFoldDB" id="A0A3P9N9J6"/>
<keyword evidence="1" id="KW-1015">Disulfide bond</keyword>
<dbReference type="PROSITE" id="PS51352">
    <property type="entry name" value="THIOREDOXIN_2"/>
    <property type="match status" value="1"/>
</dbReference>
<dbReference type="InterPro" id="IPR013766">
    <property type="entry name" value="Thioredoxin_domain"/>
</dbReference>
<feature type="domain" description="Thioredoxin" evidence="3">
    <location>
        <begin position="1"/>
        <end position="132"/>
    </location>
</feature>
<proteinExistence type="predicted"/>
<dbReference type="Bgee" id="ENSPREG00000004236">
    <property type="expression patterns" value="Expressed in caudal fin and 1 other cell type or tissue"/>
</dbReference>